<evidence type="ECO:0008006" key="4">
    <source>
        <dbReference type="Google" id="ProtNLM"/>
    </source>
</evidence>
<evidence type="ECO:0000313" key="2">
    <source>
        <dbReference type="EMBL" id="SLM88158.1"/>
    </source>
</evidence>
<feature type="chain" id="PRO_5012688166" description="Lipoprotein" evidence="1">
    <location>
        <begin position="32"/>
        <end position="508"/>
    </location>
</feature>
<proteinExistence type="predicted"/>
<keyword evidence="1" id="KW-0732">Signal</keyword>
<dbReference type="AlphaFoldDB" id="A0A1X6WT63"/>
<dbReference type="EMBL" id="FWFG01000013">
    <property type="protein sequence ID" value="SLM88158.1"/>
    <property type="molecule type" value="Genomic_DNA"/>
</dbReference>
<organism evidence="2 3">
    <name type="scientific">Brachybacterium nesterenkovii</name>
    <dbReference type="NCBI Taxonomy" id="47847"/>
    <lineage>
        <taxon>Bacteria</taxon>
        <taxon>Bacillati</taxon>
        <taxon>Actinomycetota</taxon>
        <taxon>Actinomycetes</taxon>
        <taxon>Micrococcales</taxon>
        <taxon>Dermabacteraceae</taxon>
        <taxon>Brachybacterium</taxon>
    </lineage>
</organism>
<feature type="signal peptide" evidence="1">
    <location>
        <begin position="1"/>
        <end position="31"/>
    </location>
</feature>
<dbReference type="Proteomes" id="UP000195981">
    <property type="component" value="Unassembled WGS sequence"/>
</dbReference>
<protein>
    <recommendedName>
        <fullName evidence="4">Lipoprotein</fullName>
    </recommendedName>
</protein>
<keyword evidence="3" id="KW-1185">Reference proteome</keyword>
<reference evidence="2 3" key="1">
    <citation type="submission" date="2017-02" db="EMBL/GenBank/DDBJ databases">
        <authorList>
            <person name="Peterson S.W."/>
        </authorList>
    </citation>
    <scope>NUCLEOTIDE SEQUENCE [LARGE SCALE GENOMIC DNA]</scope>
    <source>
        <strain evidence="2 3">CIP104813</strain>
    </source>
</reference>
<evidence type="ECO:0000256" key="1">
    <source>
        <dbReference type="SAM" id="SignalP"/>
    </source>
</evidence>
<gene>
    <name evidence="2" type="ORF">FM110_01205</name>
</gene>
<evidence type="ECO:0000313" key="3">
    <source>
        <dbReference type="Proteomes" id="UP000195981"/>
    </source>
</evidence>
<accession>A0A1X6WT63</accession>
<name>A0A1X6WT63_9MICO</name>
<sequence length="508" mass="53455">MMSRRTVHRRPVCRRAVLRASLAAVPVAALASALVACEDRDADLVMAEEAPVTTGLGAASPTDVSIAVVAAVFSSARTVAVASEETAEAFATILGDARIPLLVGTTPQVAEQLERLGARTVVTAPGTDVASVAGDREVLEVDPAAADAAKTLPAVTADDRPAPLALVLDPGVPTPACTVARANATAGGARIVDCAGGDPRSTSDTVAAVREAAGEDPARGVLAVGEPCGSTETLTARLAMALTAAELPGGGQTAFTSRRMVATYGSPGIPSLGVLGEQDLEATIRRTQELAAEYEPFSDLPVIPALEIIATVASSQPGPDNDYSTTIDPATLRPWVDAAGAAGVYVVLDLQPGRTDFLTQAKVFEELLAEPHVGLALDSEWRLAPDEVHLEQIGTVTGAEINETASWLADLTRDRELPQKVLILHQFSRSMISDRQSIDTSRHELAITVHADGHGTPDLKLGTWQNLQKDLPPGIVMSWKNFYDEDTPTFTPEETYAIEPRPWFVSYQ</sequence>